<comment type="subcellular location">
    <subcellularLocation>
        <location evidence="1">Membrane</location>
        <topology evidence="1">Multi-pass membrane protein</topology>
    </subcellularLocation>
</comment>
<proteinExistence type="inferred from homology"/>
<evidence type="ECO:0000256" key="5">
    <source>
        <dbReference type="ARBA" id="ARBA00023136"/>
    </source>
</evidence>
<evidence type="ECO:0000313" key="8">
    <source>
        <dbReference type="Proteomes" id="UP001177023"/>
    </source>
</evidence>
<feature type="transmembrane region" description="Helical" evidence="6">
    <location>
        <begin position="7"/>
        <end position="29"/>
    </location>
</feature>
<evidence type="ECO:0000256" key="1">
    <source>
        <dbReference type="ARBA" id="ARBA00004141"/>
    </source>
</evidence>
<evidence type="ECO:0000313" key="7">
    <source>
        <dbReference type="EMBL" id="CAJ0586418.1"/>
    </source>
</evidence>
<dbReference type="InterPro" id="IPR033466">
    <property type="entry name" value="Cornichon_conserved"/>
</dbReference>
<dbReference type="Proteomes" id="UP001177023">
    <property type="component" value="Unassembled WGS sequence"/>
</dbReference>
<dbReference type="Pfam" id="PF03311">
    <property type="entry name" value="Cornichon"/>
    <property type="match status" value="1"/>
</dbReference>
<dbReference type="PANTHER" id="PTHR12290">
    <property type="entry name" value="CORNICHON-RELATED"/>
    <property type="match status" value="1"/>
</dbReference>
<feature type="non-terminal residue" evidence="7">
    <location>
        <position position="1"/>
    </location>
</feature>
<reference evidence="7" key="1">
    <citation type="submission" date="2023-06" db="EMBL/GenBank/DDBJ databases">
        <authorList>
            <person name="Delattre M."/>
        </authorList>
    </citation>
    <scope>NUCLEOTIDE SEQUENCE</scope>
    <source>
        <strain evidence="7">AF72</strain>
    </source>
</reference>
<accession>A0AA36DF32</accession>
<protein>
    <recommendedName>
        <fullName evidence="9">Protein cornichon</fullName>
    </recommendedName>
</protein>
<dbReference type="EMBL" id="CATQJA010002708">
    <property type="protein sequence ID" value="CAJ0586418.1"/>
    <property type="molecule type" value="Genomic_DNA"/>
</dbReference>
<evidence type="ECO:0000256" key="2">
    <source>
        <dbReference type="ARBA" id="ARBA00010095"/>
    </source>
</evidence>
<evidence type="ECO:0000256" key="6">
    <source>
        <dbReference type="SAM" id="Phobius"/>
    </source>
</evidence>
<dbReference type="GO" id="GO:0016020">
    <property type="term" value="C:membrane"/>
    <property type="evidence" value="ECO:0007669"/>
    <property type="project" value="UniProtKB-SubCell"/>
</dbReference>
<dbReference type="InterPro" id="IPR003377">
    <property type="entry name" value="Cornichon"/>
</dbReference>
<dbReference type="PROSITE" id="PS01340">
    <property type="entry name" value="CORNICHON"/>
    <property type="match status" value="1"/>
</dbReference>
<sequence>MAFTFAAFCYLIALIAVAFCIFFAIYTVICIDELKTDYKNPIEQCRNLNQLVLPEYIIHAVFTFLFLCSWQPFSLLINTPLVAFHAMSYVRRPVMTGPGIYDPTRILNRAELSHHMRVSWIKLAFYLLSFFYYLYAMIYTLVTTS</sequence>
<dbReference type="SMART" id="SM01398">
    <property type="entry name" value="Cornichon"/>
    <property type="match status" value="1"/>
</dbReference>
<gene>
    <name evidence="7" type="ORF">MSPICULIGERA_LOCUS24423</name>
</gene>
<organism evidence="7 8">
    <name type="scientific">Mesorhabditis spiculigera</name>
    <dbReference type="NCBI Taxonomy" id="96644"/>
    <lineage>
        <taxon>Eukaryota</taxon>
        <taxon>Metazoa</taxon>
        <taxon>Ecdysozoa</taxon>
        <taxon>Nematoda</taxon>
        <taxon>Chromadorea</taxon>
        <taxon>Rhabditida</taxon>
        <taxon>Rhabditina</taxon>
        <taxon>Rhabditomorpha</taxon>
        <taxon>Rhabditoidea</taxon>
        <taxon>Rhabditidae</taxon>
        <taxon>Mesorhabditinae</taxon>
        <taxon>Mesorhabditis</taxon>
    </lineage>
</organism>
<feature type="transmembrane region" description="Helical" evidence="6">
    <location>
        <begin position="123"/>
        <end position="142"/>
    </location>
</feature>
<dbReference type="AlphaFoldDB" id="A0AA36DF32"/>
<comment type="caution">
    <text evidence="7">The sequence shown here is derived from an EMBL/GenBank/DDBJ whole genome shotgun (WGS) entry which is preliminary data.</text>
</comment>
<evidence type="ECO:0000256" key="4">
    <source>
        <dbReference type="ARBA" id="ARBA00022989"/>
    </source>
</evidence>
<dbReference type="GO" id="GO:0016192">
    <property type="term" value="P:vesicle-mediated transport"/>
    <property type="evidence" value="ECO:0007669"/>
    <property type="project" value="InterPro"/>
</dbReference>
<keyword evidence="8" id="KW-1185">Reference proteome</keyword>
<name>A0AA36DF32_9BILA</name>
<feature type="transmembrane region" description="Helical" evidence="6">
    <location>
        <begin position="56"/>
        <end position="77"/>
    </location>
</feature>
<keyword evidence="4 6" id="KW-1133">Transmembrane helix</keyword>
<evidence type="ECO:0000256" key="3">
    <source>
        <dbReference type="ARBA" id="ARBA00022692"/>
    </source>
</evidence>
<evidence type="ECO:0008006" key="9">
    <source>
        <dbReference type="Google" id="ProtNLM"/>
    </source>
</evidence>
<comment type="similarity">
    <text evidence="2">Belongs to the cornichon family.</text>
</comment>
<keyword evidence="5 6" id="KW-0472">Membrane</keyword>
<keyword evidence="3 6" id="KW-0812">Transmembrane</keyword>